<reference evidence="1 2" key="1">
    <citation type="submission" date="2014-04" db="EMBL/GenBank/DDBJ databases">
        <title>Complete genome sequence of e4/1c, an Escherichia coli O157:H7-specific phage with proven potential as a biocontrol agent.</title>
        <authorList>
            <person name="McAuliffe O."/>
            <person name="Coffey B."/>
            <person name="Casey A."/>
            <person name="O'Sullivan O."/>
            <person name="Coffey A."/>
            <person name="Ross P."/>
        </authorList>
    </citation>
    <scope>NUCLEOTIDE SEQUENCE [LARGE SCALE GENOMIC DNA]</scope>
</reference>
<proteinExistence type="predicted"/>
<dbReference type="EMBL" id="KJ668713">
    <property type="protein sequence ID" value="AHY83209.1"/>
    <property type="molecule type" value="Genomic_DNA"/>
</dbReference>
<evidence type="ECO:0000313" key="1">
    <source>
        <dbReference type="EMBL" id="AHY83209.1"/>
    </source>
</evidence>
<name>A0A023ZUF5_9CAUD</name>
<sequence length="100" mass="11252">MINMNLFTAADHNNMNELANLFETAGMAEMFMTENEFKDGISNAIETNFGDARVTGSMFANIARKFFQTYRDSRHAKGTFGAAKSVGETIRDYIERHNAN</sequence>
<organism evidence="1 2">
    <name type="scientific">Escherichia phage e4/1c</name>
    <dbReference type="NCBI Taxonomy" id="1495286"/>
    <lineage>
        <taxon>Viruses</taxon>
        <taxon>Duplodnaviria</taxon>
        <taxon>Heunggongvirae</taxon>
        <taxon>Uroviricota</taxon>
        <taxon>Caudoviricetes</taxon>
        <taxon>Drexlerviridae</taxon>
        <taxon>Rogunavirinae</taxon>
        <taxon>Rogunavirus</taxon>
        <taxon>Rogunavirus E41c</taxon>
    </lineage>
</organism>
<dbReference type="RefSeq" id="YP_009036058.1">
    <property type="nucleotide sequence ID" value="NC_024210.1"/>
</dbReference>
<protein>
    <submittedName>
        <fullName evidence="1">Uncharacterized protein</fullName>
    </submittedName>
</protein>
<dbReference type="Proteomes" id="UP000024438">
    <property type="component" value="Segment"/>
</dbReference>
<dbReference type="KEGG" id="vg:19525695"/>
<evidence type="ECO:0000313" key="2">
    <source>
        <dbReference type="Proteomes" id="UP000024438"/>
    </source>
</evidence>
<accession>A0A023ZUF5</accession>
<dbReference type="OrthoDB" id="16674at10239"/>
<keyword evidence="2" id="KW-1185">Reference proteome</keyword>
<gene>
    <name evidence="1" type="primary">e41c_0059</name>
</gene>